<evidence type="ECO:0000313" key="2">
    <source>
        <dbReference type="EMBL" id="GMA35964.1"/>
    </source>
</evidence>
<dbReference type="EMBL" id="BSUN01000001">
    <property type="protein sequence ID" value="GMA35964.1"/>
    <property type="molecule type" value="Genomic_DNA"/>
</dbReference>
<dbReference type="Gene3D" id="3.40.630.30">
    <property type="match status" value="1"/>
</dbReference>
<feature type="domain" description="N-acetyltransferase" evidence="1">
    <location>
        <begin position="13"/>
        <end position="171"/>
    </location>
</feature>
<dbReference type="PANTHER" id="PTHR43792:SF1">
    <property type="entry name" value="N-ACETYLTRANSFERASE DOMAIN-CONTAINING PROTEIN"/>
    <property type="match status" value="1"/>
</dbReference>
<evidence type="ECO:0000259" key="1">
    <source>
        <dbReference type="PROSITE" id="PS51186"/>
    </source>
</evidence>
<gene>
    <name evidence="2" type="ORF">GCM10025876_21680</name>
</gene>
<dbReference type="InterPro" id="IPR016181">
    <property type="entry name" value="Acyl_CoA_acyltransferase"/>
</dbReference>
<dbReference type="RefSeq" id="WP_284328315.1">
    <property type="nucleotide sequence ID" value="NZ_BSUN01000001.1"/>
</dbReference>
<dbReference type="Proteomes" id="UP001157125">
    <property type="component" value="Unassembled WGS sequence"/>
</dbReference>
<dbReference type="InterPro" id="IPR051531">
    <property type="entry name" value="N-acetyltransferase"/>
</dbReference>
<proteinExistence type="predicted"/>
<comment type="caution">
    <text evidence="2">The sequence shown here is derived from an EMBL/GenBank/DDBJ whole genome shotgun (WGS) entry which is preliminary data.</text>
</comment>
<sequence>MVIDTVSATDRLALHRPAASDLDELHALLSDPAVWTHYPSLVHRDGATTEAVIERWEESWREHGLGVWVVRDHDGAFLGYGGCDLRRDTFWNVGYRLRPEAQGRGYATEVARAGIASARRLRPGVPVVAYLLEHNTASAAVARRAGLVEVHRAADAGNPDPAAVRLVFADRNLDRYTLAEVVK</sequence>
<dbReference type="PANTHER" id="PTHR43792">
    <property type="entry name" value="GNAT FAMILY, PUTATIVE (AFU_ORTHOLOGUE AFUA_3G00765)-RELATED-RELATED"/>
    <property type="match status" value="1"/>
</dbReference>
<accession>A0ABQ6IDN3</accession>
<dbReference type="SUPFAM" id="SSF55729">
    <property type="entry name" value="Acyl-CoA N-acyltransferases (Nat)"/>
    <property type="match status" value="1"/>
</dbReference>
<name>A0ABQ6IDN3_9MICO</name>
<dbReference type="InterPro" id="IPR000182">
    <property type="entry name" value="GNAT_dom"/>
</dbReference>
<dbReference type="PROSITE" id="PS51186">
    <property type="entry name" value="GNAT"/>
    <property type="match status" value="1"/>
</dbReference>
<keyword evidence="3" id="KW-1185">Reference proteome</keyword>
<protein>
    <recommendedName>
        <fullName evidence="1">N-acetyltransferase domain-containing protein</fullName>
    </recommendedName>
</protein>
<reference evidence="3" key="1">
    <citation type="journal article" date="2019" name="Int. J. Syst. Evol. Microbiol.">
        <title>The Global Catalogue of Microorganisms (GCM) 10K type strain sequencing project: providing services to taxonomists for standard genome sequencing and annotation.</title>
        <authorList>
            <consortium name="The Broad Institute Genomics Platform"/>
            <consortium name="The Broad Institute Genome Sequencing Center for Infectious Disease"/>
            <person name="Wu L."/>
            <person name="Ma J."/>
        </authorList>
    </citation>
    <scope>NUCLEOTIDE SEQUENCE [LARGE SCALE GENOMIC DNA]</scope>
    <source>
        <strain evidence="3">NBRC 112299</strain>
    </source>
</reference>
<dbReference type="Pfam" id="PF13302">
    <property type="entry name" value="Acetyltransf_3"/>
    <property type="match status" value="1"/>
</dbReference>
<evidence type="ECO:0000313" key="3">
    <source>
        <dbReference type="Proteomes" id="UP001157125"/>
    </source>
</evidence>
<organism evidence="2 3">
    <name type="scientific">Demequina litorisediminis</name>
    <dbReference type="NCBI Taxonomy" id="1849022"/>
    <lineage>
        <taxon>Bacteria</taxon>
        <taxon>Bacillati</taxon>
        <taxon>Actinomycetota</taxon>
        <taxon>Actinomycetes</taxon>
        <taxon>Micrococcales</taxon>
        <taxon>Demequinaceae</taxon>
        <taxon>Demequina</taxon>
    </lineage>
</organism>